<evidence type="ECO:0000256" key="1">
    <source>
        <dbReference type="ARBA" id="ARBA00023125"/>
    </source>
</evidence>
<feature type="region of interest" description="Disordered" evidence="3">
    <location>
        <begin position="1"/>
        <end position="52"/>
    </location>
</feature>
<feature type="compositionally biased region" description="Basic and acidic residues" evidence="3">
    <location>
        <begin position="28"/>
        <end position="38"/>
    </location>
</feature>
<dbReference type="InterPro" id="IPR006119">
    <property type="entry name" value="Resolv_N"/>
</dbReference>
<dbReference type="AlphaFoldDB" id="A0A6J4N1V8"/>
<dbReference type="InterPro" id="IPR050639">
    <property type="entry name" value="SSR_resolvase"/>
</dbReference>
<dbReference type="GO" id="GO:0003677">
    <property type="term" value="F:DNA binding"/>
    <property type="evidence" value="ECO:0007669"/>
    <property type="project" value="UniProtKB-KW"/>
</dbReference>
<dbReference type="PANTHER" id="PTHR30461">
    <property type="entry name" value="DNA-INVERTASE FROM LAMBDOID PROPHAGE"/>
    <property type="match status" value="1"/>
</dbReference>
<dbReference type="PANTHER" id="PTHR30461:SF2">
    <property type="entry name" value="SERINE RECOMBINASE PINE-RELATED"/>
    <property type="match status" value="1"/>
</dbReference>
<proteinExistence type="predicted"/>
<dbReference type="Gene3D" id="3.40.50.1390">
    <property type="entry name" value="Resolvase, N-terminal catalytic domain"/>
    <property type="match status" value="1"/>
</dbReference>
<reference evidence="5" key="1">
    <citation type="submission" date="2020-02" db="EMBL/GenBank/DDBJ databases">
        <authorList>
            <person name="Meier V. D."/>
        </authorList>
    </citation>
    <scope>NUCLEOTIDE SEQUENCE</scope>
    <source>
        <strain evidence="5">AVDCRST_MAG68</strain>
    </source>
</reference>
<evidence type="ECO:0000259" key="4">
    <source>
        <dbReference type="SMART" id="SM00857"/>
    </source>
</evidence>
<keyword evidence="2" id="KW-0233">DNA recombination</keyword>
<keyword evidence="1" id="KW-0238">DNA-binding</keyword>
<accession>A0A6J4N1V8</accession>
<name>A0A6J4N1V8_9BACT</name>
<evidence type="ECO:0000313" key="5">
    <source>
        <dbReference type="EMBL" id="CAA9370564.1"/>
    </source>
</evidence>
<dbReference type="GO" id="GO:0000150">
    <property type="term" value="F:DNA strand exchange activity"/>
    <property type="evidence" value="ECO:0007669"/>
    <property type="project" value="InterPro"/>
</dbReference>
<gene>
    <name evidence="5" type="ORF">AVDCRST_MAG68-5716</name>
</gene>
<sequence length="1072" mass="119838">MSRFQTQAHAHPVDRNFSKPPTSARYRTVSERGQRKLAETAQAAPLASYSGPPLWDGNDAHLDSRVRQALQSDRRVLVWIRHSDPRAAEESEGSRRDQYGQYRYLAPYGLTESSSCLDFICAAGETATEREAREFFERELMERLDSGNYGILLVNEADRISRNMRDGVRFVETCDRHRVLIVIRGRVLDPRNADDKHMLYALFVEASRESSRRSGRLMRNRCQKAAIGKLRNTLPSGLIHATPDDPLYRQRLTAMADALGDPAVLECVTPEQLVQHKVVSTHDGRPHYILPYPDAEMYTSVKLRLAWLRECGSLRAVLRRIEAGYEGWPPGRAGMIPMMFHTIFRHTNEVHWRRATLSRLRRWIGSPALYGTFSFHARRFEEQTGGAGSVQTHTVEVDAFPSFASADEYAEIRALLQKPKRKYREPLTDKYRGARNFAIPQISCCHDVPGRGACGMRMHAQYARNGEYCYWARQCGVSFDHHFMVSAAAEDFVIDALISALDPVRVRTAVDAVRLAGDTHRVSLSQLSRRRDAAENEARVATEFAVHARARLMSGVDEATGAKLDADEQAAARDEAEAYAALSRQKRKTVAELCREIERAQSQTRSVAELTGEDLAELATLAGDLRSLIAEARMVDREVDRMMKSCTAEQRHRLERYEGRVRAVLVAAGIRVFARQLDDGRVELTVEFPRGGRITGVLDCDYGLGSQVERLYIHHETRVMGRDPDVVAREIGRVHRRRAFGADPGWTAAHVRAAALMHEYADAADPPPDAVWPVESLANAVGVGVDEIMTAALRGRLGRGLIENGTLLLEAGEERLDNVFPNYGKRRVAAQTGWPLDEVRTIVEFAQERGILPQAAWGTAQAWETHARDASGRRYCWGPRTPISGEERLGETLARQPEHIRALDPSYWMRLHDAAREFGCISNTVKCSAISISYGKRGGSRPVYVWIDPVARAKLTRVDLADAVAVTFPESCAELAVEDFIPREDALSLLSARFRIGYKSYMKALHAADILEIRATDPARGGKMVQFVWLPKDVRESADSEVARAWLGGESLPASMRGRIGGDSPGAGIVAQ</sequence>
<evidence type="ECO:0000256" key="3">
    <source>
        <dbReference type="SAM" id="MobiDB-lite"/>
    </source>
</evidence>
<protein>
    <recommendedName>
        <fullName evidence="4">Resolvase/invertase-type recombinase catalytic domain-containing protein</fullName>
    </recommendedName>
</protein>
<feature type="domain" description="Resolvase/invertase-type recombinase catalytic" evidence="4">
    <location>
        <begin position="76"/>
        <end position="230"/>
    </location>
</feature>
<dbReference type="SMART" id="SM00857">
    <property type="entry name" value="Resolvase"/>
    <property type="match status" value="1"/>
</dbReference>
<evidence type="ECO:0000256" key="2">
    <source>
        <dbReference type="ARBA" id="ARBA00023172"/>
    </source>
</evidence>
<dbReference type="EMBL" id="CADCTW010000243">
    <property type="protein sequence ID" value="CAA9370564.1"/>
    <property type="molecule type" value="Genomic_DNA"/>
</dbReference>
<dbReference type="Pfam" id="PF00239">
    <property type="entry name" value="Resolvase"/>
    <property type="match status" value="1"/>
</dbReference>
<organism evidence="5">
    <name type="scientific">uncultured Gemmatimonadota bacterium</name>
    <dbReference type="NCBI Taxonomy" id="203437"/>
    <lineage>
        <taxon>Bacteria</taxon>
        <taxon>Pseudomonadati</taxon>
        <taxon>Gemmatimonadota</taxon>
        <taxon>environmental samples</taxon>
    </lineage>
</organism>
<dbReference type="SUPFAM" id="SSF53041">
    <property type="entry name" value="Resolvase-like"/>
    <property type="match status" value="1"/>
</dbReference>
<dbReference type="InterPro" id="IPR036162">
    <property type="entry name" value="Resolvase-like_N_sf"/>
</dbReference>